<evidence type="ECO:0000313" key="3">
    <source>
        <dbReference type="Proteomes" id="UP000183469"/>
    </source>
</evidence>
<dbReference type="AlphaFoldDB" id="A0A1H3Y217"/>
<protein>
    <submittedName>
        <fullName evidence="2">Uncharacterized protein</fullName>
    </submittedName>
</protein>
<dbReference type="EMBL" id="FNQG01000007">
    <property type="protein sequence ID" value="SEA05623.1"/>
    <property type="molecule type" value="Genomic_DNA"/>
</dbReference>
<accession>A0A1H3Y217</accession>
<name>A0A1H3Y217_SELRU</name>
<evidence type="ECO:0000313" key="2">
    <source>
        <dbReference type="EMBL" id="SEA05623.1"/>
    </source>
</evidence>
<dbReference type="Gene3D" id="3.40.1000.10">
    <property type="entry name" value="Mog1/PsbP, alpha/beta/alpha sandwich"/>
    <property type="match status" value="1"/>
</dbReference>
<keyword evidence="1" id="KW-0472">Membrane</keyword>
<proteinExistence type="predicted"/>
<organism evidence="2 3">
    <name type="scientific">Selenomonas ruminantium</name>
    <dbReference type="NCBI Taxonomy" id="971"/>
    <lineage>
        <taxon>Bacteria</taxon>
        <taxon>Bacillati</taxon>
        <taxon>Bacillota</taxon>
        <taxon>Negativicutes</taxon>
        <taxon>Selenomonadales</taxon>
        <taxon>Selenomonadaceae</taxon>
        <taxon>Selenomonas</taxon>
    </lineage>
</organism>
<keyword evidence="1" id="KW-1133">Transmembrane helix</keyword>
<reference evidence="2 3" key="1">
    <citation type="submission" date="2016-10" db="EMBL/GenBank/DDBJ databases">
        <authorList>
            <person name="de Groot N.N."/>
        </authorList>
    </citation>
    <scope>NUCLEOTIDE SEQUENCE [LARGE SCALE GENOMIC DNA]</scope>
    <source>
        <strain evidence="2 3">DSM 2872</strain>
    </source>
</reference>
<feature type="transmembrane region" description="Helical" evidence="1">
    <location>
        <begin position="6"/>
        <end position="31"/>
    </location>
</feature>
<sequence>MGWLRALSLAICDHFIYKAYILWATFFLIMISDMDWEWKWPEARFYGPPQYELRLKVPDKPAGRDFRDEGWDVEQAVYPKFALDVHETMVFEEAPEDYIQDKPHERVIKTLERYQIKNIQFQGQESLTTNDVPLKKYRFTGTKDGDPFAMEVVAITKENKVWLFTFFYRANSKDGKGQVEDCIDSFYYKHHM</sequence>
<keyword evidence="1" id="KW-0812">Transmembrane</keyword>
<dbReference type="Proteomes" id="UP000183469">
    <property type="component" value="Unassembled WGS sequence"/>
</dbReference>
<gene>
    <name evidence="2" type="ORF">SAMN05660648_01753</name>
</gene>
<evidence type="ECO:0000256" key="1">
    <source>
        <dbReference type="SAM" id="Phobius"/>
    </source>
</evidence>